<dbReference type="VEuPathDB" id="FungiDB:TREMEDRAFT_42047"/>
<evidence type="ECO:0000256" key="7">
    <source>
        <dbReference type="ARBA" id="ARBA00023065"/>
    </source>
</evidence>
<dbReference type="EMBL" id="SDIL01000001">
    <property type="protein sequence ID" value="RXK42571.1"/>
    <property type="molecule type" value="Genomic_DNA"/>
</dbReference>
<feature type="domain" description="Sodium/calcium exchanger membrane region" evidence="11">
    <location>
        <begin position="1200"/>
        <end position="1351"/>
    </location>
</feature>
<evidence type="ECO:0000259" key="11">
    <source>
        <dbReference type="Pfam" id="PF01699"/>
    </source>
</evidence>
<gene>
    <name evidence="13" type="ORF">M231_00125</name>
</gene>
<evidence type="ECO:0000313" key="14">
    <source>
        <dbReference type="Proteomes" id="UP000289152"/>
    </source>
</evidence>
<dbReference type="InterPro" id="IPR044880">
    <property type="entry name" value="NCX_ion-bd_dom_sf"/>
</dbReference>
<dbReference type="PANTHER" id="PTHR31503">
    <property type="entry name" value="VACUOLAR CALCIUM ION TRANSPORTER"/>
    <property type="match status" value="1"/>
</dbReference>
<evidence type="ECO:0000256" key="10">
    <source>
        <dbReference type="SAM" id="Phobius"/>
    </source>
</evidence>
<feature type="region of interest" description="Disordered" evidence="9">
    <location>
        <begin position="530"/>
        <end position="611"/>
    </location>
</feature>
<feature type="region of interest" description="Disordered" evidence="9">
    <location>
        <begin position="1"/>
        <end position="199"/>
    </location>
</feature>
<feature type="transmembrane region" description="Helical" evidence="10">
    <location>
        <begin position="839"/>
        <end position="863"/>
    </location>
</feature>
<evidence type="ECO:0000313" key="13">
    <source>
        <dbReference type="EMBL" id="RXK42571.1"/>
    </source>
</evidence>
<comment type="caution">
    <text evidence="13">The sequence shown here is derived from an EMBL/GenBank/DDBJ whole genome shotgun (WGS) entry which is preliminary data.</text>
</comment>
<organism evidence="13 14">
    <name type="scientific">Tremella mesenterica</name>
    <name type="common">Jelly fungus</name>
    <dbReference type="NCBI Taxonomy" id="5217"/>
    <lineage>
        <taxon>Eukaryota</taxon>
        <taxon>Fungi</taxon>
        <taxon>Dikarya</taxon>
        <taxon>Basidiomycota</taxon>
        <taxon>Agaricomycotina</taxon>
        <taxon>Tremellomycetes</taxon>
        <taxon>Tremellales</taxon>
        <taxon>Tremellaceae</taxon>
        <taxon>Tremella</taxon>
    </lineage>
</organism>
<feature type="transmembrane region" description="Helical" evidence="10">
    <location>
        <begin position="937"/>
        <end position="957"/>
    </location>
</feature>
<keyword evidence="6 10" id="KW-1133">Transmembrane helix</keyword>
<feature type="transmembrane region" description="Helical" evidence="10">
    <location>
        <begin position="472"/>
        <end position="493"/>
    </location>
</feature>
<keyword evidence="3" id="KW-0813">Transport</keyword>
<keyword evidence="7" id="KW-0406">Ion transport</keyword>
<dbReference type="Gene3D" id="1.20.1420.30">
    <property type="entry name" value="NCX, central ion-binding region"/>
    <property type="match status" value="2"/>
</dbReference>
<feature type="compositionally biased region" description="Acidic residues" evidence="9">
    <location>
        <begin position="400"/>
        <end position="415"/>
    </location>
</feature>
<feature type="transmembrane region" description="Helical" evidence="10">
    <location>
        <begin position="1010"/>
        <end position="1031"/>
    </location>
</feature>
<feature type="region of interest" description="Disordered" evidence="9">
    <location>
        <begin position="213"/>
        <end position="346"/>
    </location>
</feature>
<dbReference type="Pfam" id="PF03733">
    <property type="entry name" value="YccF"/>
    <property type="match status" value="1"/>
</dbReference>
<feature type="transmembrane region" description="Helical" evidence="10">
    <location>
        <begin position="1303"/>
        <end position="1327"/>
    </location>
</feature>
<evidence type="ECO:0000259" key="12">
    <source>
        <dbReference type="Pfam" id="PF03733"/>
    </source>
</evidence>
<protein>
    <submittedName>
        <fullName evidence="13">Calcium/proton exchanger</fullName>
    </submittedName>
</protein>
<keyword evidence="5 10" id="KW-0812">Transmembrane</keyword>
<feature type="transmembrane region" description="Helical" evidence="10">
    <location>
        <begin position="869"/>
        <end position="892"/>
    </location>
</feature>
<dbReference type="InterPro" id="IPR004713">
    <property type="entry name" value="CaH_exchang"/>
</dbReference>
<evidence type="ECO:0000256" key="6">
    <source>
        <dbReference type="ARBA" id="ARBA00022989"/>
    </source>
</evidence>
<feature type="compositionally biased region" description="Basic and acidic residues" evidence="9">
    <location>
        <begin position="249"/>
        <end position="258"/>
    </location>
</feature>
<dbReference type="GO" id="GO:0005774">
    <property type="term" value="C:vacuolar membrane"/>
    <property type="evidence" value="ECO:0007669"/>
    <property type="project" value="UniProtKB-ARBA"/>
</dbReference>
<dbReference type="STRING" id="5217.A0A4Q1BWL7"/>
<dbReference type="GO" id="GO:0006874">
    <property type="term" value="P:intracellular calcium ion homeostasis"/>
    <property type="evidence" value="ECO:0007669"/>
    <property type="project" value="TreeGrafter"/>
</dbReference>
<feature type="transmembrane region" description="Helical" evidence="10">
    <location>
        <begin position="659"/>
        <end position="684"/>
    </location>
</feature>
<feature type="transmembrane region" description="Helical" evidence="10">
    <location>
        <begin position="904"/>
        <end position="925"/>
    </location>
</feature>
<dbReference type="GO" id="GO:0015369">
    <property type="term" value="F:calcium:proton antiporter activity"/>
    <property type="evidence" value="ECO:0007669"/>
    <property type="project" value="TreeGrafter"/>
</dbReference>
<accession>A0A4Q1BWL7</accession>
<dbReference type="OrthoDB" id="16982at2759"/>
<feature type="compositionally biased region" description="Polar residues" evidence="9">
    <location>
        <begin position="44"/>
        <end position="72"/>
    </location>
</feature>
<evidence type="ECO:0000256" key="1">
    <source>
        <dbReference type="ARBA" id="ARBA00004127"/>
    </source>
</evidence>
<feature type="transmembrane region" description="Helical" evidence="10">
    <location>
        <begin position="795"/>
        <end position="818"/>
    </location>
</feature>
<comment type="subcellular location">
    <subcellularLocation>
        <location evidence="1">Endomembrane system</location>
        <topology evidence="1">Multi-pass membrane protein</topology>
    </subcellularLocation>
</comment>
<name>A0A4Q1BWL7_TREME</name>
<dbReference type="GO" id="GO:0012505">
    <property type="term" value="C:endomembrane system"/>
    <property type="evidence" value="ECO:0007669"/>
    <property type="project" value="UniProtKB-SubCell"/>
</dbReference>
<feature type="compositionally biased region" description="Basic residues" evidence="9">
    <location>
        <begin position="259"/>
        <end position="271"/>
    </location>
</feature>
<feature type="compositionally biased region" description="Pro residues" evidence="9">
    <location>
        <begin position="1"/>
        <end position="16"/>
    </location>
</feature>
<dbReference type="FunFam" id="1.20.1420.30:FF:000014">
    <property type="entry name" value="Cation/H+ exchanger protein 2"/>
    <property type="match status" value="1"/>
</dbReference>
<dbReference type="FunCoup" id="A0A4Q1BWL7">
    <property type="interactions" value="100"/>
</dbReference>
<feature type="compositionally biased region" description="Polar residues" evidence="9">
    <location>
        <begin position="305"/>
        <end position="322"/>
    </location>
</feature>
<comment type="similarity">
    <text evidence="2">Belongs to the Ca(2+):cation antiporter (CaCA) (TC 2.A.19) family.</text>
</comment>
<dbReference type="InterPro" id="IPR004837">
    <property type="entry name" value="NaCa_Exmemb"/>
</dbReference>
<sequence length="1392" mass="150349">MDPPISPPSPSPPHPAPAELLSSPTPTIRSKQPTLVRPSLPLSALTSPDNAETSNSGSGTRIPSGSVEQQQGLGNGRPTKPSIEIRPSPREEEVPQQHLTIPRHSANVSPTRSIQSTLTDDDYESRYQSMSAIPPGMNEQTPRAGSGLRGQPHTAVGSSYGSPDARHVHGSSAGSTGPRAARIVRNHTSTAHPVSYPLNPANASFNANNYGSMARSVSKTRPPLPRNVSGGLGAETKQDKTEQDDEAAEMDRGIDLIRRRQIARRAARRAKKQEDLKRRFAAGETPPELSAPPSALLGEAFGDQQLRTGRSVSRTRASSTQGRRLPSAGYFDTMSTAGSRDGTASPYDEMRAASIYSSTEDEEEYLQDVMSALGDEVPEDYTPGVGVEEEEARVDRDEGSVDDEEDASGEGDDEAVTMRDRQDAINIEHPFGLPIWKPALYRKSRTVTRNAESALHSIPSAAAERHLLPGNIFWVLAFGWWLSLLFLVAAILVGGAEVLGGGRGGYAKTLRGLSWYIVWPFGKYVEGEGAPDGETSVEGSDHEGTENGGHYGAVEDPGSPLNGKQQRQREASDGAGSIRTLRPGAQHSATVTTSDGANTPTNDSGTTVRPRREPTVTFATDTIRTSSSRMTNDSEGQPLLSKEGFRRPRRKRAKFLGRLVYWPAFLIMVAPVMLIVCILCWGGVITIPMAKLTWALLKLLYFRPLEINFRSAPHISVPTPHESPVVDEGVENPDLSGSSTAVADNSSPSGFTMKQARLHAGQLAPTAGPDSTVLLCTYRAVGLQYYKYTVGGVNIIFINLLPLVFFTIFDGFVLLRIVEHGHKHGHMPSPFMAAITNPGLIFVLALASVIPLSYFIGMAVASISAQSSIGVGATINATFGSIIEVILYGIALTQGKGKLVEGSIIGSILAGVLLMPGASMCSGAVRRKEQKFNAKSAGVTSTMLIMAIIGTLTPTLFYQTYGSFELHCEGCPGDSNPGTAPPTTQWQCDHCYYEHPDPANDTFYQEKVKILMYFCAVILCLSYFIGCLFSLKTHAAQIWTDPKPLMRADEISHLHPAVRQTLRQRITPEALLQHVLPMHRDGSSTPRHGGPQSPRATVRGRLGESLLDRRAASGPSNLPAGYTPLLEAITQKIKQESLTPMRLPSSLTAPIEERDEQQLPLVHKGSIISNVMADRHAPNEAEAEEEGGGHEGPSWTRDVSTAVLLGCTVLYAGIAEVLVDVVDVVLQGSGIDEKFLGLTLFALVPNTTEFMNAMSFALNGNIALSMEIGSAYALQVCLVQIPFLVAFSAFYDPRRMGEGVDTFTLIFPRWDVIAIILSIFLLTYTYIEARANYHRGSILVLSYLVLIMGFYFAPPRTQEGTDTEYLVPPESISLALSTAGKGIKAGLTKLWA</sequence>
<evidence type="ECO:0000256" key="5">
    <source>
        <dbReference type="ARBA" id="ARBA00022692"/>
    </source>
</evidence>
<dbReference type="Pfam" id="PF01699">
    <property type="entry name" value="Na_Ca_ex"/>
    <property type="match status" value="2"/>
</dbReference>
<evidence type="ECO:0000256" key="3">
    <source>
        <dbReference type="ARBA" id="ARBA00022448"/>
    </source>
</evidence>
<feature type="transmembrane region" description="Helical" evidence="10">
    <location>
        <begin position="1333"/>
        <end position="1353"/>
    </location>
</feature>
<feature type="compositionally biased region" description="Low complexity" evidence="9">
    <location>
        <begin position="286"/>
        <end position="297"/>
    </location>
</feature>
<dbReference type="InterPro" id="IPR005185">
    <property type="entry name" value="YccF"/>
</dbReference>
<keyword evidence="14" id="KW-1185">Reference proteome</keyword>
<feature type="domain" description="Inner membrane component" evidence="12">
    <location>
        <begin position="470"/>
        <end position="523"/>
    </location>
</feature>
<evidence type="ECO:0000256" key="9">
    <source>
        <dbReference type="SAM" id="MobiDB-lite"/>
    </source>
</evidence>
<proteinExistence type="inferred from homology"/>
<feature type="transmembrane region" description="Helical" evidence="10">
    <location>
        <begin position="1272"/>
        <end position="1291"/>
    </location>
</feature>
<feature type="region of interest" description="Disordered" evidence="9">
    <location>
        <begin position="376"/>
        <end position="415"/>
    </location>
</feature>
<feature type="compositionally biased region" description="Polar residues" evidence="9">
    <location>
        <begin position="106"/>
        <end position="118"/>
    </location>
</feature>
<evidence type="ECO:0000256" key="4">
    <source>
        <dbReference type="ARBA" id="ARBA00022553"/>
    </source>
</evidence>
<evidence type="ECO:0000256" key="8">
    <source>
        <dbReference type="ARBA" id="ARBA00023136"/>
    </source>
</evidence>
<dbReference type="Proteomes" id="UP000289152">
    <property type="component" value="Unassembled WGS sequence"/>
</dbReference>
<evidence type="ECO:0000256" key="2">
    <source>
        <dbReference type="ARBA" id="ARBA00008170"/>
    </source>
</evidence>
<dbReference type="PANTHER" id="PTHR31503:SF10">
    <property type="entry name" value="VNX1 PROTEIN"/>
    <property type="match status" value="1"/>
</dbReference>
<feature type="compositionally biased region" description="Polar residues" evidence="9">
    <location>
        <begin position="587"/>
        <end position="605"/>
    </location>
</feature>
<keyword evidence="8 10" id="KW-0472">Membrane</keyword>
<reference evidence="13 14" key="1">
    <citation type="submission" date="2016-06" db="EMBL/GenBank/DDBJ databases">
        <title>Evolution of pathogenesis and genome organization in the Tremellales.</title>
        <authorList>
            <person name="Cuomo C."/>
            <person name="Litvintseva A."/>
            <person name="Heitman J."/>
            <person name="Chen Y."/>
            <person name="Sun S."/>
            <person name="Springer D."/>
            <person name="Dromer F."/>
            <person name="Young S."/>
            <person name="Zeng Q."/>
            <person name="Chapman S."/>
            <person name="Gujja S."/>
            <person name="Saif S."/>
            <person name="Birren B."/>
        </authorList>
    </citation>
    <scope>NUCLEOTIDE SEQUENCE [LARGE SCALE GENOMIC DNA]</scope>
    <source>
        <strain evidence="13 14">ATCC 28783</strain>
    </source>
</reference>
<keyword evidence="4" id="KW-0597">Phosphoprotein</keyword>
<dbReference type="InParanoid" id="A0A4Q1BWL7"/>
<feature type="domain" description="Sodium/calcium exchanger membrane region" evidence="11">
    <location>
        <begin position="840"/>
        <end position="955"/>
    </location>
</feature>